<name>X1BVP3_9ZZZZ</name>
<feature type="non-terminal residue" evidence="1">
    <location>
        <position position="258"/>
    </location>
</feature>
<protein>
    <submittedName>
        <fullName evidence="1">Uncharacterized protein</fullName>
    </submittedName>
</protein>
<proteinExistence type="predicted"/>
<evidence type="ECO:0000313" key="1">
    <source>
        <dbReference type="EMBL" id="GAG85212.1"/>
    </source>
</evidence>
<comment type="caution">
    <text evidence="1">The sequence shown here is derived from an EMBL/GenBank/DDBJ whole genome shotgun (WGS) entry which is preliminary data.</text>
</comment>
<dbReference type="Pfam" id="PF18906">
    <property type="entry name" value="Phage_tube_2"/>
    <property type="match status" value="1"/>
</dbReference>
<gene>
    <name evidence="1" type="ORF">S01H4_36257</name>
</gene>
<dbReference type="AlphaFoldDB" id="X1BVP3"/>
<dbReference type="EMBL" id="BART01019360">
    <property type="protein sequence ID" value="GAG85212.1"/>
    <property type="molecule type" value="Genomic_DNA"/>
</dbReference>
<reference evidence="1" key="1">
    <citation type="journal article" date="2014" name="Front. Microbiol.">
        <title>High frequency of phylogenetically diverse reductive dehalogenase-homologous genes in deep subseafloor sedimentary metagenomes.</title>
        <authorList>
            <person name="Kawai M."/>
            <person name="Futagami T."/>
            <person name="Toyoda A."/>
            <person name="Takaki Y."/>
            <person name="Nishi S."/>
            <person name="Hori S."/>
            <person name="Arai W."/>
            <person name="Tsubouchi T."/>
            <person name="Morono Y."/>
            <person name="Uchiyama I."/>
            <person name="Ito T."/>
            <person name="Fujiyama A."/>
            <person name="Inagaki F."/>
            <person name="Takami H."/>
        </authorList>
    </citation>
    <scope>NUCLEOTIDE SEQUENCE</scope>
    <source>
        <strain evidence="1">Expedition CK06-06</strain>
    </source>
</reference>
<dbReference type="InterPro" id="IPR044000">
    <property type="entry name" value="Phage_tube_2"/>
</dbReference>
<accession>X1BVP3</accession>
<organism evidence="1">
    <name type="scientific">marine sediment metagenome</name>
    <dbReference type="NCBI Taxonomy" id="412755"/>
    <lineage>
        <taxon>unclassified sequences</taxon>
        <taxon>metagenomes</taxon>
        <taxon>ecological metagenomes</taxon>
    </lineage>
</organism>
<sequence length="258" mass="28014">MADINVEPGYMGYALIDGGLYRCTDMSLAPSQEPVFYDHVVGLKDVLPAAGSGTKGATDEKGVSNAQKIVWRPSTISYEGNISFPVMDISSGCSSGSLNLDYVFNLAKYGDTFEVVCTYNCLTGRKFTGCKINTMSFSITAGDIVTVSLQIVATGMSESLLTPEQFDINQKLVTWDKVIVNGNVSTVNFEEMQAFSLDINNNINTIYTHGSLAPRELRVGMQEVGGSLTIYNKNGILFLPTDAEQTQLTLEVVNFTTE</sequence>